<dbReference type="Gene3D" id="1.10.10.60">
    <property type="entry name" value="Homeodomain-like"/>
    <property type="match status" value="2"/>
</dbReference>
<keyword evidence="3" id="KW-0677">Repeat</keyword>
<dbReference type="GO" id="GO:1901957">
    <property type="term" value="P:regulation of cutin biosynthetic process"/>
    <property type="evidence" value="ECO:0007669"/>
    <property type="project" value="UniProtKB-ARBA"/>
</dbReference>
<feature type="region of interest" description="Disordered" evidence="8">
    <location>
        <begin position="295"/>
        <end position="314"/>
    </location>
</feature>
<dbReference type="EMBL" id="JAUHHV010000001">
    <property type="protein sequence ID" value="KAK1438900.1"/>
    <property type="molecule type" value="Genomic_DNA"/>
</dbReference>
<comment type="subcellular location">
    <subcellularLocation>
        <location evidence="1">Nucleus</location>
    </subcellularLocation>
</comment>
<dbReference type="InterPro" id="IPR001005">
    <property type="entry name" value="SANT/Myb"/>
</dbReference>
<dbReference type="InterPro" id="IPR017930">
    <property type="entry name" value="Myb_dom"/>
</dbReference>
<dbReference type="InterPro" id="IPR015495">
    <property type="entry name" value="Myb_TF_plants"/>
</dbReference>
<keyword evidence="5" id="KW-0238">DNA-binding</keyword>
<dbReference type="PROSITE" id="PS50090">
    <property type="entry name" value="MYB_LIKE"/>
    <property type="match status" value="2"/>
</dbReference>
<dbReference type="CDD" id="cd00167">
    <property type="entry name" value="SANT"/>
    <property type="match status" value="2"/>
</dbReference>
<keyword evidence="2" id="KW-0217">Developmental protein</keyword>
<evidence type="ECO:0000256" key="2">
    <source>
        <dbReference type="ARBA" id="ARBA00022473"/>
    </source>
</evidence>
<evidence type="ECO:0000256" key="6">
    <source>
        <dbReference type="ARBA" id="ARBA00023163"/>
    </source>
</evidence>
<evidence type="ECO:0000256" key="5">
    <source>
        <dbReference type="ARBA" id="ARBA00023125"/>
    </source>
</evidence>
<dbReference type="AlphaFoldDB" id="A0AAD8P4R2"/>
<organism evidence="11 12">
    <name type="scientific">Tagetes erecta</name>
    <name type="common">African marigold</name>
    <dbReference type="NCBI Taxonomy" id="13708"/>
    <lineage>
        <taxon>Eukaryota</taxon>
        <taxon>Viridiplantae</taxon>
        <taxon>Streptophyta</taxon>
        <taxon>Embryophyta</taxon>
        <taxon>Tracheophyta</taxon>
        <taxon>Spermatophyta</taxon>
        <taxon>Magnoliopsida</taxon>
        <taxon>eudicotyledons</taxon>
        <taxon>Gunneridae</taxon>
        <taxon>Pentapetalae</taxon>
        <taxon>asterids</taxon>
        <taxon>campanulids</taxon>
        <taxon>Asterales</taxon>
        <taxon>Asteraceae</taxon>
        <taxon>Asteroideae</taxon>
        <taxon>Heliantheae alliance</taxon>
        <taxon>Tageteae</taxon>
        <taxon>Tagetes</taxon>
    </lineage>
</organism>
<dbReference type="GO" id="GO:0005634">
    <property type="term" value="C:nucleus"/>
    <property type="evidence" value="ECO:0007669"/>
    <property type="project" value="UniProtKB-SubCell"/>
</dbReference>
<feature type="domain" description="HTH myb-type" evidence="10">
    <location>
        <begin position="62"/>
        <end position="116"/>
    </location>
</feature>
<sequence>MGRSPCCDKVGLKKGPWTPEEDQKLLAYIEEHGHGSWRALPTKAGLQRCGKSCRLRWTNYLRPDIKRGKFTLQEEQTIIQLHALLGNRWSAIATHLPKRTDNEIKNYWNTHLKKRLTKMGIDPVSHKPKNDTLLCGDGQSKSVANLSHMAQWESARLEAEARLVKQSKLRCTSSTEKMVGTIEPSSTTSHKLLAPVFESPTRSCLDILKAWNMVLGNKHNDVGSGNGNGDGDLESPTSTISTAGVRESSSNFFQFVAGNSSGSCDDRNTGEECDQEWECKDENQMANSIQGFNGVSMSSTNNNEDNHQHMPSGNFLESFTDLLLSSSSTSNHRDLEAGGESNAVLEPNEVNDSNYDDDNNNNKNYWNNILDLVNSSLQDPPLF</sequence>
<dbReference type="PANTHER" id="PTHR10641">
    <property type="entry name" value="MYB FAMILY TRANSCRIPTION FACTOR"/>
    <property type="match status" value="1"/>
</dbReference>
<dbReference type="FunFam" id="1.10.10.60:FF:000001">
    <property type="entry name" value="MYB-related transcription factor"/>
    <property type="match status" value="1"/>
</dbReference>
<dbReference type="GO" id="GO:0003677">
    <property type="term" value="F:DNA binding"/>
    <property type="evidence" value="ECO:0007669"/>
    <property type="project" value="UniProtKB-KW"/>
</dbReference>
<dbReference type="FunFam" id="1.10.10.60:FF:000099">
    <property type="entry name" value="MYB transcription factor"/>
    <property type="match status" value="1"/>
</dbReference>
<dbReference type="Pfam" id="PF00249">
    <property type="entry name" value="Myb_DNA-binding"/>
    <property type="match status" value="2"/>
</dbReference>
<keyword evidence="6" id="KW-0804">Transcription</keyword>
<evidence type="ECO:0000256" key="1">
    <source>
        <dbReference type="ARBA" id="ARBA00004123"/>
    </source>
</evidence>
<comment type="caution">
    <text evidence="11">The sequence shown here is derived from an EMBL/GenBank/DDBJ whole genome shotgun (WGS) entry which is preliminary data.</text>
</comment>
<evidence type="ECO:0000256" key="8">
    <source>
        <dbReference type="SAM" id="MobiDB-lite"/>
    </source>
</evidence>
<gene>
    <name evidence="11" type="ORF">QVD17_04712</name>
</gene>
<evidence type="ECO:0000259" key="9">
    <source>
        <dbReference type="PROSITE" id="PS50090"/>
    </source>
</evidence>
<keyword evidence="4" id="KW-0805">Transcription regulation</keyword>
<feature type="domain" description="HTH myb-type" evidence="10">
    <location>
        <begin position="9"/>
        <end position="61"/>
    </location>
</feature>
<dbReference type="PROSITE" id="PS51294">
    <property type="entry name" value="HTH_MYB"/>
    <property type="match status" value="2"/>
</dbReference>
<feature type="domain" description="Myb-like" evidence="9">
    <location>
        <begin position="9"/>
        <end position="61"/>
    </location>
</feature>
<feature type="domain" description="Myb-like" evidence="9">
    <location>
        <begin position="62"/>
        <end position="112"/>
    </location>
</feature>
<dbReference type="PANTHER" id="PTHR10641:SF586">
    <property type="entry name" value="TRANSCRIPTION FACTOR MYB16"/>
    <property type="match status" value="1"/>
</dbReference>
<evidence type="ECO:0000313" key="11">
    <source>
        <dbReference type="EMBL" id="KAK1438900.1"/>
    </source>
</evidence>
<protein>
    <submittedName>
        <fullName evidence="11">Uncharacterized protein</fullName>
    </submittedName>
</protein>
<evidence type="ECO:0000256" key="7">
    <source>
        <dbReference type="ARBA" id="ARBA00023242"/>
    </source>
</evidence>
<proteinExistence type="predicted"/>
<dbReference type="SMART" id="SM00717">
    <property type="entry name" value="SANT"/>
    <property type="match status" value="2"/>
</dbReference>
<dbReference type="InterPro" id="IPR009057">
    <property type="entry name" value="Homeodomain-like_sf"/>
</dbReference>
<evidence type="ECO:0000256" key="4">
    <source>
        <dbReference type="ARBA" id="ARBA00023015"/>
    </source>
</evidence>
<feature type="region of interest" description="Disordered" evidence="8">
    <location>
        <begin position="329"/>
        <end position="360"/>
    </location>
</feature>
<dbReference type="SUPFAM" id="SSF46689">
    <property type="entry name" value="Homeodomain-like"/>
    <property type="match status" value="1"/>
</dbReference>
<keyword evidence="12" id="KW-1185">Reference proteome</keyword>
<accession>A0AAD8P4R2</accession>
<keyword evidence="7" id="KW-0539">Nucleus</keyword>
<dbReference type="Proteomes" id="UP001229421">
    <property type="component" value="Unassembled WGS sequence"/>
</dbReference>
<name>A0AAD8P4R2_TARER</name>
<evidence type="ECO:0000259" key="10">
    <source>
        <dbReference type="PROSITE" id="PS51294"/>
    </source>
</evidence>
<evidence type="ECO:0000313" key="12">
    <source>
        <dbReference type="Proteomes" id="UP001229421"/>
    </source>
</evidence>
<evidence type="ECO:0000256" key="3">
    <source>
        <dbReference type="ARBA" id="ARBA00022737"/>
    </source>
</evidence>
<dbReference type="GO" id="GO:0000902">
    <property type="term" value="P:cell morphogenesis"/>
    <property type="evidence" value="ECO:0007669"/>
    <property type="project" value="UniProtKB-ARBA"/>
</dbReference>
<reference evidence="11" key="1">
    <citation type="journal article" date="2023" name="bioRxiv">
        <title>Improved chromosome-level genome assembly for marigold (Tagetes erecta).</title>
        <authorList>
            <person name="Jiang F."/>
            <person name="Yuan L."/>
            <person name="Wang S."/>
            <person name="Wang H."/>
            <person name="Xu D."/>
            <person name="Wang A."/>
            <person name="Fan W."/>
        </authorList>
    </citation>
    <scope>NUCLEOTIDE SEQUENCE</scope>
    <source>
        <strain evidence="11">WSJ</strain>
        <tissue evidence="11">Leaf</tissue>
    </source>
</reference>